<sequence>MMDWDVRDDTDRGEISGLGVRLSIEIGCPVRYPAYDKGIFECKCGIPFPVFVLKGDRWDEVRRLHKEGKNE</sequence>
<accession>A0A0F9PEI6</accession>
<organism evidence="1">
    <name type="scientific">marine sediment metagenome</name>
    <dbReference type="NCBI Taxonomy" id="412755"/>
    <lineage>
        <taxon>unclassified sequences</taxon>
        <taxon>metagenomes</taxon>
        <taxon>ecological metagenomes</taxon>
    </lineage>
</organism>
<comment type="caution">
    <text evidence="1">The sequence shown here is derived from an EMBL/GenBank/DDBJ whole genome shotgun (WGS) entry which is preliminary data.</text>
</comment>
<name>A0A0F9PEI6_9ZZZZ</name>
<gene>
    <name evidence="1" type="ORF">LCGC14_1147770</name>
</gene>
<dbReference type="AlphaFoldDB" id="A0A0F9PEI6"/>
<reference evidence="1" key="1">
    <citation type="journal article" date="2015" name="Nature">
        <title>Complex archaea that bridge the gap between prokaryotes and eukaryotes.</title>
        <authorList>
            <person name="Spang A."/>
            <person name="Saw J.H."/>
            <person name="Jorgensen S.L."/>
            <person name="Zaremba-Niedzwiedzka K."/>
            <person name="Martijn J."/>
            <person name="Lind A.E."/>
            <person name="van Eijk R."/>
            <person name="Schleper C."/>
            <person name="Guy L."/>
            <person name="Ettema T.J."/>
        </authorList>
    </citation>
    <scope>NUCLEOTIDE SEQUENCE</scope>
</reference>
<proteinExistence type="predicted"/>
<evidence type="ECO:0000313" key="1">
    <source>
        <dbReference type="EMBL" id="KKM99440.1"/>
    </source>
</evidence>
<protein>
    <submittedName>
        <fullName evidence="1">Uncharacterized protein</fullName>
    </submittedName>
</protein>
<dbReference type="EMBL" id="LAZR01005497">
    <property type="protein sequence ID" value="KKM99440.1"/>
    <property type="molecule type" value="Genomic_DNA"/>
</dbReference>